<name>A0A2T2WUZ2_9FIRM</name>
<dbReference type="GO" id="GO:0005524">
    <property type="term" value="F:ATP binding"/>
    <property type="evidence" value="ECO:0007669"/>
    <property type="project" value="UniProtKB-KW"/>
</dbReference>
<dbReference type="InterPro" id="IPR027417">
    <property type="entry name" value="P-loop_NTPase"/>
</dbReference>
<sequence>MSRILLQSRNLRRTFDTMTAVEDFSMTLEAGQLVGLLGPNGAGKTTTLRMLCGLMEPSSGSVVFDGLSLAENTVEAKRMLGYVADQPMILPLLTGWEYVQFVGGLYGMAPDVIEHNAMPLLERFNLSKAIHRRADSYSHGMQQKLALVAQIVHEPLVLLADEPTVGLDPASAAQMEEVFREFCQAGHAILISTHLLSMAQELCDKVLIMTKGNIVAEGSPATLVQEAGDSLQNLFLRLTQEEASP</sequence>
<feature type="domain" description="ABC transporter" evidence="4">
    <location>
        <begin position="6"/>
        <end position="236"/>
    </location>
</feature>
<dbReference type="Gene3D" id="3.40.50.300">
    <property type="entry name" value="P-loop containing nucleotide triphosphate hydrolases"/>
    <property type="match status" value="1"/>
</dbReference>
<accession>A0A2T2WUZ2</accession>
<dbReference type="InterPro" id="IPR003439">
    <property type="entry name" value="ABC_transporter-like_ATP-bd"/>
</dbReference>
<dbReference type="InterPro" id="IPR051782">
    <property type="entry name" value="ABC_Transporter_VariousFunc"/>
</dbReference>
<dbReference type="PROSITE" id="PS00211">
    <property type="entry name" value="ABC_TRANSPORTER_1"/>
    <property type="match status" value="1"/>
</dbReference>
<evidence type="ECO:0000313" key="6">
    <source>
        <dbReference type="Proteomes" id="UP000242699"/>
    </source>
</evidence>
<comment type="caution">
    <text evidence="5">The sequence shown here is derived from an EMBL/GenBank/DDBJ whole genome shotgun (WGS) entry which is preliminary data.</text>
</comment>
<dbReference type="CDD" id="cd03230">
    <property type="entry name" value="ABC_DR_subfamily_A"/>
    <property type="match status" value="1"/>
</dbReference>
<keyword evidence="2" id="KW-0547">Nucleotide-binding</keyword>
<reference evidence="5 6" key="1">
    <citation type="journal article" date="2014" name="BMC Genomics">
        <title>Comparison of environmental and isolate Sulfobacillus genomes reveals diverse carbon, sulfur, nitrogen, and hydrogen metabolisms.</title>
        <authorList>
            <person name="Justice N.B."/>
            <person name="Norman A."/>
            <person name="Brown C.T."/>
            <person name="Singh A."/>
            <person name="Thomas B.C."/>
            <person name="Banfield J.F."/>
        </authorList>
    </citation>
    <scope>NUCLEOTIDE SEQUENCE [LARGE SCALE GENOMIC DNA]</scope>
    <source>
        <strain evidence="5">AMDSBA1</strain>
    </source>
</reference>
<evidence type="ECO:0000256" key="2">
    <source>
        <dbReference type="ARBA" id="ARBA00022741"/>
    </source>
</evidence>
<evidence type="ECO:0000259" key="4">
    <source>
        <dbReference type="PROSITE" id="PS50893"/>
    </source>
</evidence>
<organism evidence="5 6">
    <name type="scientific">Sulfobacillus benefaciens</name>
    <dbReference type="NCBI Taxonomy" id="453960"/>
    <lineage>
        <taxon>Bacteria</taxon>
        <taxon>Bacillati</taxon>
        <taxon>Bacillota</taxon>
        <taxon>Clostridia</taxon>
        <taxon>Eubacteriales</taxon>
        <taxon>Clostridiales Family XVII. Incertae Sedis</taxon>
        <taxon>Sulfobacillus</taxon>
    </lineage>
</organism>
<protein>
    <recommendedName>
        <fullName evidence="4">ABC transporter domain-containing protein</fullName>
    </recommendedName>
</protein>
<dbReference type="SUPFAM" id="SSF52540">
    <property type="entry name" value="P-loop containing nucleoside triphosphate hydrolases"/>
    <property type="match status" value="1"/>
</dbReference>
<dbReference type="SMART" id="SM00382">
    <property type="entry name" value="AAA"/>
    <property type="match status" value="1"/>
</dbReference>
<dbReference type="InterPro" id="IPR003593">
    <property type="entry name" value="AAA+_ATPase"/>
</dbReference>
<evidence type="ECO:0000256" key="3">
    <source>
        <dbReference type="ARBA" id="ARBA00022840"/>
    </source>
</evidence>
<dbReference type="PANTHER" id="PTHR42939:SF1">
    <property type="entry name" value="ABC TRANSPORTER ATP-BINDING PROTEIN ALBC-RELATED"/>
    <property type="match status" value="1"/>
</dbReference>
<evidence type="ECO:0000313" key="5">
    <source>
        <dbReference type="EMBL" id="PSR26050.1"/>
    </source>
</evidence>
<dbReference type="InterPro" id="IPR017871">
    <property type="entry name" value="ABC_transporter-like_CS"/>
</dbReference>
<dbReference type="PANTHER" id="PTHR42939">
    <property type="entry name" value="ABC TRANSPORTER ATP-BINDING PROTEIN ALBC-RELATED"/>
    <property type="match status" value="1"/>
</dbReference>
<dbReference type="PROSITE" id="PS50893">
    <property type="entry name" value="ABC_TRANSPORTER_2"/>
    <property type="match status" value="1"/>
</dbReference>
<evidence type="ECO:0000256" key="1">
    <source>
        <dbReference type="ARBA" id="ARBA00022448"/>
    </source>
</evidence>
<gene>
    <name evidence="5" type="ORF">C7B43_15025</name>
</gene>
<dbReference type="EMBL" id="PXYT01000043">
    <property type="protein sequence ID" value="PSR26050.1"/>
    <property type="molecule type" value="Genomic_DNA"/>
</dbReference>
<dbReference type="AlphaFoldDB" id="A0A2T2WUZ2"/>
<keyword evidence="1" id="KW-0813">Transport</keyword>
<keyword evidence="3" id="KW-0067">ATP-binding</keyword>
<dbReference type="GO" id="GO:0016887">
    <property type="term" value="F:ATP hydrolysis activity"/>
    <property type="evidence" value="ECO:0007669"/>
    <property type="project" value="InterPro"/>
</dbReference>
<dbReference type="Proteomes" id="UP000242699">
    <property type="component" value="Unassembled WGS sequence"/>
</dbReference>
<proteinExistence type="predicted"/>
<dbReference type="Pfam" id="PF00005">
    <property type="entry name" value="ABC_tran"/>
    <property type="match status" value="1"/>
</dbReference>